<protein>
    <submittedName>
        <fullName evidence="2">Uncharacterized protein</fullName>
    </submittedName>
</protein>
<dbReference type="EMBL" id="LT629802">
    <property type="protein sequence ID" value="SDU95500.1"/>
    <property type="molecule type" value="Genomic_DNA"/>
</dbReference>
<feature type="compositionally biased region" description="Polar residues" evidence="1">
    <location>
        <begin position="13"/>
        <end position="47"/>
    </location>
</feature>
<sequence>MTGISAVPPASSMLPTSENKLRTTTHGADFQSQLQAQSTSPVQPSDTTRARELSDSTINLSRRPEMQVMLQLLAWRKNAESAPSRAGRSVPGTRASGLDIADFNFPDLEVLNSSEVIKHAHGNEEGRWSCLKSVDERTVCTLNGEESEFSSGVICEGGLNAFVTAMALSPIVLTWLPIEIVRAPLRSPGIRIIRRRKPSSAESHLLDRSISE</sequence>
<proteinExistence type="predicted"/>
<feature type="region of interest" description="Disordered" evidence="1">
    <location>
        <begin position="1"/>
        <end position="60"/>
    </location>
</feature>
<dbReference type="AlphaFoldDB" id="A0A1H2MQH7"/>
<dbReference type="STRING" id="46679.SAMN05216202_2193"/>
<evidence type="ECO:0000313" key="2">
    <source>
        <dbReference type="EMBL" id="SDU95500.1"/>
    </source>
</evidence>
<name>A0A1H2MQH7_9PSED</name>
<dbReference type="Proteomes" id="UP000198600">
    <property type="component" value="Chromosome I"/>
</dbReference>
<keyword evidence="3" id="KW-1185">Reference proteome</keyword>
<evidence type="ECO:0000313" key="3">
    <source>
        <dbReference type="Proteomes" id="UP000198600"/>
    </source>
</evidence>
<evidence type="ECO:0000256" key="1">
    <source>
        <dbReference type="SAM" id="MobiDB-lite"/>
    </source>
</evidence>
<gene>
    <name evidence="2" type="ORF">SAMN05216202_2193</name>
</gene>
<reference evidence="3" key="1">
    <citation type="submission" date="2016-10" db="EMBL/GenBank/DDBJ databases">
        <authorList>
            <person name="Varghese N."/>
            <person name="Submissions S."/>
        </authorList>
    </citation>
    <scope>NUCLEOTIDE SEQUENCE [LARGE SCALE GENOMIC DNA]</scope>
    <source>
        <strain evidence="3">LMG 2223</strain>
    </source>
</reference>
<accession>A0A1H2MQH7</accession>
<organism evidence="2 3">
    <name type="scientific">Pseudomonas mucidolens</name>
    <dbReference type="NCBI Taxonomy" id="46679"/>
    <lineage>
        <taxon>Bacteria</taxon>
        <taxon>Pseudomonadati</taxon>
        <taxon>Pseudomonadota</taxon>
        <taxon>Gammaproteobacteria</taxon>
        <taxon>Pseudomonadales</taxon>
        <taxon>Pseudomonadaceae</taxon>
        <taxon>Pseudomonas</taxon>
    </lineage>
</organism>